<evidence type="ECO:0000256" key="1">
    <source>
        <dbReference type="SAM" id="MobiDB-lite"/>
    </source>
</evidence>
<dbReference type="Proteomes" id="UP000030653">
    <property type="component" value="Unassembled WGS sequence"/>
</dbReference>
<protein>
    <submittedName>
        <fullName evidence="3">Uncharacterized protein</fullName>
    </submittedName>
</protein>
<evidence type="ECO:0000313" key="4">
    <source>
        <dbReference type="Proteomes" id="UP000030653"/>
    </source>
</evidence>
<dbReference type="EMBL" id="JH795864">
    <property type="protein sequence ID" value="EJU01545.1"/>
    <property type="molecule type" value="Genomic_DNA"/>
</dbReference>
<reference evidence="3 4" key="1">
    <citation type="journal article" date="2012" name="Science">
        <title>The Paleozoic origin of enzymatic lignin decomposition reconstructed from 31 fungal genomes.</title>
        <authorList>
            <person name="Floudas D."/>
            <person name="Binder M."/>
            <person name="Riley R."/>
            <person name="Barry K."/>
            <person name="Blanchette R.A."/>
            <person name="Henrissat B."/>
            <person name="Martinez A.T."/>
            <person name="Otillar R."/>
            <person name="Spatafora J.W."/>
            <person name="Yadav J.S."/>
            <person name="Aerts A."/>
            <person name="Benoit I."/>
            <person name="Boyd A."/>
            <person name="Carlson A."/>
            <person name="Copeland A."/>
            <person name="Coutinho P.M."/>
            <person name="de Vries R.P."/>
            <person name="Ferreira P."/>
            <person name="Findley K."/>
            <person name="Foster B."/>
            <person name="Gaskell J."/>
            <person name="Glotzer D."/>
            <person name="Gorecki P."/>
            <person name="Heitman J."/>
            <person name="Hesse C."/>
            <person name="Hori C."/>
            <person name="Igarashi K."/>
            <person name="Jurgens J.A."/>
            <person name="Kallen N."/>
            <person name="Kersten P."/>
            <person name="Kohler A."/>
            <person name="Kuees U."/>
            <person name="Kumar T.K.A."/>
            <person name="Kuo A."/>
            <person name="LaButti K."/>
            <person name="Larrondo L.F."/>
            <person name="Lindquist E."/>
            <person name="Ling A."/>
            <person name="Lombard V."/>
            <person name="Lucas S."/>
            <person name="Lundell T."/>
            <person name="Martin R."/>
            <person name="McLaughlin D.J."/>
            <person name="Morgenstern I."/>
            <person name="Morin E."/>
            <person name="Murat C."/>
            <person name="Nagy L.G."/>
            <person name="Nolan M."/>
            <person name="Ohm R.A."/>
            <person name="Patyshakuliyeva A."/>
            <person name="Rokas A."/>
            <person name="Ruiz-Duenas F.J."/>
            <person name="Sabat G."/>
            <person name="Salamov A."/>
            <person name="Samejima M."/>
            <person name="Schmutz J."/>
            <person name="Slot J.C."/>
            <person name="St John F."/>
            <person name="Stenlid J."/>
            <person name="Sun H."/>
            <person name="Sun S."/>
            <person name="Syed K."/>
            <person name="Tsang A."/>
            <person name="Wiebenga A."/>
            <person name="Young D."/>
            <person name="Pisabarro A."/>
            <person name="Eastwood D.C."/>
            <person name="Martin F."/>
            <person name="Cullen D."/>
            <person name="Grigoriev I.V."/>
            <person name="Hibbett D.S."/>
        </authorList>
    </citation>
    <scope>NUCLEOTIDE SEQUENCE [LARGE SCALE GENOMIC DNA]</scope>
    <source>
        <strain evidence="3 4">DJM-731 SS1</strain>
    </source>
</reference>
<evidence type="ECO:0000313" key="3">
    <source>
        <dbReference type="EMBL" id="EJU01545.1"/>
    </source>
</evidence>
<proteinExistence type="predicted"/>
<feature type="transmembrane region" description="Helical" evidence="2">
    <location>
        <begin position="107"/>
        <end position="131"/>
    </location>
</feature>
<dbReference type="HOGENOM" id="CLU_014996_0_0_1"/>
<dbReference type="STRING" id="1858805.M5G065"/>
<dbReference type="OrthoDB" id="10039566at2759"/>
<name>M5G065_DACPD</name>
<evidence type="ECO:0000256" key="2">
    <source>
        <dbReference type="SAM" id="Phobius"/>
    </source>
</evidence>
<keyword evidence="2" id="KW-0472">Membrane</keyword>
<gene>
    <name evidence="3" type="ORF">DACRYDRAFT_108090</name>
</gene>
<organism evidence="3 4">
    <name type="scientific">Dacryopinax primogenitus (strain DJM 731)</name>
    <name type="common">Brown rot fungus</name>
    <dbReference type="NCBI Taxonomy" id="1858805"/>
    <lineage>
        <taxon>Eukaryota</taxon>
        <taxon>Fungi</taxon>
        <taxon>Dikarya</taxon>
        <taxon>Basidiomycota</taxon>
        <taxon>Agaricomycotina</taxon>
        <taxon>Dacrymycetes</taxon>
        <taxon>Dacrymycetales</taxon>
        <taxon>Dacrymycetaceae</taxon>
        <taxon>Dacryopinax</taxon>
    </lineage>
</organism>
<sequence length="731" mass="78344">MSGLLQGLQGTTHSSQVSALSTHHLTSGISSLISLTVSFHHHYVILQVHSVMAKDKGKSRAMDTSPLLSPTLRPPPSTLLDPTEDPAASSSYSTFPPTAPLQRGQSYALTAFLSFLSLAGVAVLLLLLLGWSYAYPSSSSNVVHALHVRGPSSISVTNFTSEGLYLRVQGEVGIDADWVLGFRTSDDQVSWAERIRRAVGRWGVREVEALDVRLGNIDLVSTSSRALLATLSLPPLTLPLTPNLRATDSKLAPPWLKPISVDVLIHPSTDPEVLTTFAKESWAKGRVEIEAACEWVRVTPAALALGGEGGSTWGWPSLGELLTVKKGRVDTPLRMTIPSLPGFPRPGTPLKDMLNQLTIEGYAVHPLPPAQAPGPTLPSPVPGEPGKSKPILAIKGAASVPFPVLPFPLSAFDWPYEIPFLVSLLPSNRTNSTGNDTSPTPILASPEPTATLSPLPIAAIHTSPLSLPPPGKRLNITLHGELLPPPPSSPLLSAFLSAYLSGHSYPVLITSPPPYTLPTFLHPFLSTLHVSFHFPGASPPPQLLDSVQIRDTRILPSNKPNEFLISGLILAHLKLPPAFKDLIFSAKEVQPDVYITDGPPESGLGNAFARLSPPALPCSQENMTILAPLDEVPVHILPGREKRFREFVQKVLWKGSAYAGVEGEGAVRAGVGGLGEVSVAGVHVRGGSWVGRKGEEGREEEVVSGEREGLRVHDSWVDLWEETFRAWEALV</sequence>
<dbReference type="OMA" id="WKAIGRW"/>
<accession>M5G065</accession>
<dbReference type="RefSeq" id="XP_040628442.1">
    <property type="nucleotide sequence ID" value="XM_040768585.1"/>
</dbReference>
<keyword evidence="2" id="KW-1133">Transmembrane helix</keyword>
<keyword evidence="2" id="KW-0812">Transmembrane</keyword>
<feature type="region of interest" description="Disordered" evidence="1">
    <location>
        <begin position="58"/>
        <end position="96"/>
    </location>
</feature>
<dbReference type="AlphaFoldDB" id="M5G065"/>
<keyword evidence="4" id="KW-1185">Reference proteome</keyword>
<dbReference type="GeneID" id="63683647"/>